<dbReference type="OrthoDB" id="64211at2759"/>
<dbReference type="Proteomes" id="UP000028582">
    <property type="component" value="Unassembled WGS sequence"/>
</dbReference>
<evidence type="ECO:0000313" key="3">
    <source>
        <dbReference type="Proteomes" id="UP000028582"/>
    </source>
</evidence>
<comment type="caution">
    <text evidence="2">The sequence shown here is derived from an EMBL/GenBank/DDBJ whole genome shotgun (WGS) entry which is preliminary data.</text>
</comment>
<protein>
    <recommendedName>
        <fullName evidence="4">BZIP domain-containing protein</fullName>
    </recommendedName>
</protein>
<evidence type="ECO:0000256" key="1">
    <source>
        <dbReference type="SAM" id="MobiDB-lite"/>
    </source>
</evidence>
<organism evidence="2 3">
    <name type="scientific">Phytophthora nicotianae P1976</name>
    <dbReference type="NCBI Taxonomy" id="1317066"/>
    <lineage>
        <taxon>Eukaryota</taxon>
        <taxon>Sar</taxon>
        <taxon>Stramenopiles</taxon>
        <taxon>Oomycota</taxon>
        <taxon>Peronosporomycetes</taxon>
        <taxon>Peronosporales</taxon>
        <taxon>Peronosporaceae</taxon>
        <taxon>Phytophthora</taxon>
    </lineage>
</organism>
<proteinExistence type="predicted"/>
<accession>A0A080Z2F7</accession>
<name>A0A080Z2F7_PHYNI</name>
<feature type="region of interest" description="Disordered" evidence="1">
    <location>
        <begin position="41"/>
        <end position="69"/>
    </location>
</feature>
<evidence type="ECO:0000313" key="2">
    <source>
        <dbReference type="EMBL" id="ETO60818.1"/>
    </source>
</evidence>
<feature type="compositionally biased region" description="Basic residues" evidence="1">
    <location>
        <begin position="45"/>
        <end position="55"/>
    </location>
</feature>
<evidence type="ECO:0008006" key="4">
    <source>
        <dbReference type="Google" id="ProtNLM"/>
    </source>
</evidence>
<sequence>MASMSPAGFMPILQREAPYQDLDTLAAFVLPLIQPLHAPPVATQQRHRLKGKSKSRPTTSSERGIKFRHRQQEKQIALLSNNQMLRQQVLRLQDLRDMRTQQSLSTPYSSAGSSPMNFVMEYFNQFRIGLSVPGAPANVLSSDKQRSFLNAMIEPHTTLGGKPAANRILSVWESYSNFHSSVKLSCDSTELITADNCSSVVVHGTLHLRYSRRTIENVYPHAVAEEDLIQMLIGRQLHVHYRAEMHFNSKGRLESYAMSPDFVGALMEILRSWRDCERILGRALIKGHVLGEEPEPEVDMEPVEIVSDAEIKYDVQETSSPSILHQIEETEEPARTTSRAMKLDYILS</sequence>
<gene>
    <name evidence="2" type="ORF">F444_21042</name>
</gene>
<dbReference type="AlphaFoldDB" id="A0A080Z2F7"/>
<dbReference type="EMBL" id="ANJA01003872">
    <property type="protein sequence ID" value="ETO60818.1"/>
    <property type="molecule type" value="Genomic_DNA"/>
</dbReference>
<reference evidence="2 3" key="1">
    <citation type="submission" date="2013-11" db="EMBL/GenBank/DDBJ databases">
        <title>The Genome Sequence of Phytophthora parasitica P1976.</title>
        <authorList>
            <consortium name="The Broad Institute Genomics Platform"/>
            <person name="Russ C."/>
            <person name="Tyler B."/>
            <person name="Panabieres F."/>
            <person name="Shan W."/>
            <person name="Tripathy S."/>
            <person name="Grunwald N."/>
            <person name="Machado M."/>
            <person name="Johnson C.S."/>
            <person name="Walker B."/>
            <person name="Young S."/>
            <person name="Zeng Q."/>
            <person name="Gargeya S."/>
            <person name="Fitzgerald M."/>
            <person name="Haas B."/>
            <person name="Abouelleil A."/>
            <person name="Allen A.W."/>
            <person name="Alvarado L."/>
            <person name="Arachchi H.M."/>
            <person name="Berlin A.M."/>
            <person name="Chapman S.B."/>
            <person name="Gainer-Dewar J."/>
            <person name="Goldberg J."/>
            <person name="Griggs A."/>
            <person name="Gujja S."/>
            <person name="Hansen M."/>
            <person name="Howarth C."/>
            <person name="Imamovic A."/>
            <person name="Ireland A."/>
            <person name="Larimer J."/>
            <person name="McCowan C."/>
            <person name="Murphy C."/>
            <person name="Pearson M."/>
            <person name="Poon T.W."/>
            <person name="Priest M."/>
            <person name="Roberts A."/>
            <person name="Saif S."/>
            <person name="Shea T."/>
            <person name="Sisk P."/>
            <person name="Sykes S."/>
            <person name="Wortman J."/>
            <person name="Nusbaum C."/>
            <person name="Birren B."/>
        </authorList>
    </citation>
    <scope>NUCLEOTIDE SEQUENCE [LARGE SCALE GENOMIC DNA]</scope>
    <source>
        <strain evidence="2 3">P1976</strain>
    </source>
</reference>